<dbReference type="EMBL" id="CP089274">
    <property type="protein sequence ID" value="USP74481.1"/>
    <property type="molecule type" value="Genomic_DNA"/>
</dbReference>
<dbReference type="CDD" id="cd11061">
    <property type="entry name" value="CYP67-like"/>
    <property type="match status" value="1"/>
</dbReference>
<dbReference type="PRINTS" id="PR00385">
    <property type="entry name" value="P450"/>
</dbReference>
<dbReference type="Pfam" id="PF00067">
    <property type="entry name" value="p450"/>
    <property type="match status" value="1"/>
</dbReference>
<dbReference type="SUPFAM" id="SSF48264">
    <property type="entry name" value="Cytochrome P450"/>
    <property type="match status" value="1"/>
</dbReference>
<keyword evidence="3 7" id="KW-0479">Metal-binding</keyword>
<keyword evidence="10" id="KW-1185">Reference proteome</keyword>
<dbReference type="InterPro" id="IPR050121">
    <property type="entry name" value="Cytochrome_P450_monoxygenase"/>
</dbReference>
<keyword evidence="8" id="KW-0812">Transmembrane</keyword>
<keyword evidence="5 7" id="KW-0408">Iron</keyword>
<evidence type="ECO:0008006" key="11">
    <source>
        <dbReference type="Google" id="ProtNLM"/>
    </source>
</evidence>
<keyword evidence="8" id="KW-0472">Membrane</keyword>
<evidence type="ECO:0000256" key="7">
    <source>
        <dbReference type="PIRSR" id="PIRSR602401-1"/>
    </source>
</evidence>
<dbReference type="GO" id="GO:0016705">
    <property type="term" value="F:oxidoreductase activity, acting on paired donors, with incorporation or reduction of molecular oxygen"/>
    <property type="evidence" value="ECO:0007669"/>
    <property type="project" value="InterPro"/>
</dbReference>
<dbReference type="PANTHER" id="PTHR24305">
    <property type="entry name" value="CYTOCHROME P450"/>
    <property type="match status" value="1"/>
</dbReference>
<reference evidence="9" key="1">
    <citation type="submission" date="2021-12" db="EMBL/GenBank/DDBJ databases">
        <title>Curvularia clavata genome.</title>
        <authorList>
            <person name="Cao Y."/>
        </authorList>
    </citation>
    <scope>NUCLEOTIDE SEQUENCE</scope>
    <source>
        <strain evidence="9">Yc1106</strain>
    </source>
</reference>
<dbReference type="Gene3D" id="1.10.630.10">
    <property type="entry name" value="Cytochrome P450"/>
    <property type="match status" value="1"/>
</dbReference>
<evidence type="ECO:0000256" key="3">
    <source>
        <dbReference type="ARBA" id="ARBA00022723"/>
    </source>
</evidence>
<evidence type="ECO:0000256" key="8">
    <source>
        <dbReference type="SAM" id="Phobius"/>
    </source>
</evidence>
<evidence type="ECO:0000256" key="5">
    <source>
        <dbReference type="ARBA" id="ARBA00023004"/>
    </source>
</evidence>
<keyword evidence="7" id="KW-0349">Heme</keyword>
<dbReference type="GO" id="GO:0020037">
    <property type="term" value="F:heme binding"/>
    <property type="evidence" value="ECO:0007669"/>
    <property type="project" value="InterPro"/>
</dbReference>
<sequence length="525" mass="59758">MDSIPPLVFVFAPLSAVILHEYVLRRVEVDHLALPIIGSALATYCILIYYTGCIAATLATSLFWVPLWLYIGAYRAFFHPLKDYPGPFGAKLSRWWTIKQIWDSDLHYYRLLQRLQAEYGDYVRTGPRELTIFDADAIQPILGAQSKTTKGPFFDVMEKSLHLNRDKAFHRQRRRVWDTAFKVSLSTYAPKVEHFTDQFLERLRKEEGNPITLLQYTAYYSYDTMAALAFGKPMGFIKGEQSDVAASILATFTNSVQALGYMYHMPWLMNTIGVLTSFAGPMKEWRDWSVSQMRERMKVQDAKPDLISHLMASTPKNAEGRELLFGESRLIISAGSETTSSALTFIFMRLATRPHYMAAVRAEFLANIHNYDCQRPLPLLEAVILESLRISPSVFFGSQRVTPPEGMEINGNFIPGNMLVQIPLFPLFHDPRNFVSPNEFIPERWTTRPELVLNRHAFIPFSTGPYNCAGKALAMMELRSVVGRVIAEFDVVLDEGTDVNAYWEGIKDHFTAGPPKMMARFIKAS</sequence>
<dbReference type="Proteomes" id="UP001056012">
    <property type="component" value="Chromosome 1"/>
</dbReference>
<keyword evidence="6" id="KW-0503">Monooxygenase</keyword>
<evidence type="ECO:0000313" key="10">
    <source>
        <dbReference type="Proteomes" id="UP001056012"/>
    </source>
</evidence>
<dbReference type="PRINTS" id="PR00463">
    <property type="entry name" value="EP450I"/>
</dbReference>
<dbReference type="AlphaFoldDB" id="A0A9Q9DQM6"/>
<feature type="binding site" description="axial binding residue" evidence="7">
    <location>
        <position position="468"/>
    </location>
    <ligand>
        <name>heme</name>
        <dbReference type="ChEBI" id="CHEBI:30413"/>
    </ligand>
    <ligandPart>
        <name>Fe</name>
        <dbReference type="ChEBI" id="CHEBI:18248"/>
    </ligandPart>
</feature>
<proteinExistence type="inferred from homology"/>
<evidence type="ECO:0000256" key="4">
    <source>
        <dbReference type="ARBA" id="ARBA00023002"/>
    </source>
</evidence>
<dbReference type="OrthoDB" id="6692864at2759"/>
<comment type="cofactor">
    <cofactor evidence="1 7">
        <name>heme</name>
        <dbReference type="ChEBI" id="CHEBI:30413"/>
    </cofactor>
</comment>
<dbReference type="GO" id="GO:0004497">
    <property type="term" value="F:monooxygenase activity"/>
    <property type="evidence" value="ECO:0007669"/>
    <property type="project" value="UniProtKB-KW"/>
</dbReference>
<dbReference type="InterPro" id="IPR036396">
    <property type="entry name" value="Cyt_P450_sf"/>
</dbReference>
<gene>
    <name evidence="9" type="ORF">yc1106_01755</name>
</gene>
<comment type="similarity">
    <text evidence="2">Belongs to the cytochrome P450 family.</text>
</comment>
<name>A0A9Q9DQM6_CURCL</name>
<dbReference type="InterPro" id="IPR001128">
    <property type="entry name" value="Cyt_P450"/>
</dbReference>
<accession>A0A9Q9DQM6</accession>
<feature type="transmembrane region" description="Helical" evidence="8">
    <location>
        <begin position="6"/>
        <end position="24"/>
    </location>
</feature>
<evidence type="ECO:0000256" key="1">
    <source>
        <dbReference type="ARBA" id="ARBA00001971"/>
    </source>
</evidence>
<protein>
    <recommendedName>
        <fullName evidence="11">Cytochrome P450</fullName>
    </recommendedName>
</protein>
<dbReference type="VEuPathDB" id="FungiDB:yc1106_01755"/>
<evidence type="ECO:0000256" key="2">
    <source>
        <dbReference type="ARBA" id="ARBA00010617"/>
    </source>
</evidence>
<evidence type="ECO:0000313" key="9">
    <source>
        <dbReference type="EMBL" id="USP74481.1"/>
    </source>
</evidence>
<dbReference type="PANTHER" id="PTHR24305:SF187">
    <property type="entry name" value="P450, PUTATIVE (EUROFUNG)-RELATED"/>
    <property type="match status" value="1"/>
</dbReference>
<keyword evidence="8" id="KW-1133">Transmembrane helix</keyword>
<evidence type="ECO:0000256" key="6">
    <source>
        <dbReference type="ARBA" id="ARBA00023033"/>
    </source>
</evidence>
<dbReference type="GO" id="GO:0005506">
    <property type="term" value="F:iron ion binding"/>
    <property type="evidence" value="ECO:0007669"/>
    <property type="project" value="InterPro"/>
</dbReference>
<feature type="transmembrane region" description="Helical" evidence="8">
    <location>
        <begin position="31"/>
        <end position="50"/>
    </location>
</feature>
<keyword evidence="4" id="KW-0560">Oxidoreductase</keyword>
<feature type="transmembrane region" description="Helical" evidence="8">
    <location>
        <begin position="56"/>
        <end position="77"/>
    </location>
</feature>
<dbReference type="InterPro" id="IPR002401">
    <property type="entry name" value="Cyt_P450_E_grp-I"/>
</dbReference>
<organism evidence="9 10">
    <name type="scientific">Curvularia clavata</name>
    <dbReference type="NCBI Taxonomy" id="95742"/>
    <lineage>
        <taxon>Eukaryota</taxon>
        <taxon>Fungi</taxon>
        <taxon>Dikarya</taxon>
        <taxon>Ascomycota</taxon>
        <taxon>Pezizomycotina</taxon>
        <taxon>Dothideomycetes</taxon>
        <taxon>Pleosporomycetidae</taxon>
        <taxon>Pleosporales</taxon>
        <taxon>Pleosporineae</taxon>
        <taxon>Pleosporaceae</taxon>
        <taxon>Curvularia</taxon>
    </lineage>
</organism>